<dbReference type="GO" id="GO:0030126">
    <property type="term" value="C:COPI vesicle coat"/>
    <property type="evidence" value="ECO:0007669"/>
    <property type="project" value="TreeGrafter"/>
</dbReference>
<evidence type="ECO:0000256" key="1">
    <source>
        <dbReference type="SAM" id="Phobius"/>
    </source>
</evidence>
<dbReference type="GO" id="GO:0005793">
    <property type="term" value="C:endoplasmic reticulum-Golgi intermediate compartment"/>
    <property type="evidence" value="ECO:0007669"/>
    <property type="project" value="TreeGrafter"/>
</dbReference>
<dbReference type="AlphaFoldDB" id="A0A8H6ZA79"/>
<proteinExistence type="predicted"/>
<dbReference type="EMBL" id="JACAZI010000001">
    <property type="protein sequence ID" value="KAF7372591.1"/>
    <property type="molecule type" value="Genomic_DNA"/>
</dbReference>
<dbReference type="Proteomes" id="UP000620124">
    <property type="component" value="Unassembled WGS sequence"/>
</dbReference>
<dbReference type="GO" id="GO:0009306">
    <property type="term" value="P:protein secretion"/>
    <property type="evidence" value="ECO:0007669"/>
    <property type="project" value="TreeGrafter"/>
</dbReference>
<keyword evidence="3" id="KW-1185">Reference proteome</keyword>
<dbReference type="GO" id="GO:0005783">
    <property type="term" value="C:endoplasmic reticulum"/>
    <property type="evidence" value="ECO:0007669"/>
    <property type="project" value="TreeGrafter"/>
</dbReference>
<dbReference type="PANTHER" id="PTHR10261:SF0">
    <property type="entry name" value="COATOMER SUBUNIT GAMMA-2"/>
    <property type="match status" value="1"/>
</dbReference>
<dbReference type="GO" id="GO:0000139">
    <property type="term" value="C:Golgi membrane"/>
    <property type="evidence" value="ECO:0007669"/>
    <property type="project" value="TreeGrafter"/>
</dbReference>
<dbReference type="GO" id="GO:0006888">
    <property type="term" value="P:endoplasmic reticulum to Golgi vesicle-mediated transport"/>
    <property type="evidence" value="ECO:0007669"/>
    <property type="project" value="TreeGrafter"/>
</dbReference>
<name>A0A8H6ZA79_9AGAR</name>
<reference evidence="2" key="1">
    <citation type="submission" date="2020-05" db="EMBL/GenBank/DDBJ databases">
        <title>Mycena genomes resolve the evolution of fungal bioluminescence.</title>
        <authorList>
            <person name="Tsai I.J."/>
        </authorList>
    </citation>
    <scope>NUCLEOTIDE SEQUENCE</scope>
    <source>
        <strain evidence="2">CCC161011</strain>
    </source>
</reference>
<comment type="caution">
    <text evidence="2">The sequence shown here is derived from an EMBL/GenBank/DDBJ whole genome shotgun (WGS) entry which is preliminary data.</text>
</comment>
<dbReference type="Gene3D" id="1.25.10.10">
    <property type="entry name" value="Leucine-rich Repeat Variant"/>
    <property type="match status" value="2"/>
</dbReference>
<keyword evidence="1" id="KW-1133">Transmembrane helix</keyword>
<organism evidence="2 3">
    <name type="scientific">Mycena venus</name>
    <dbReference type="NCBI Taxonomy" id="2733690"/>
    <lineage>
        <taxon>Eukaryota</taxon>
        <taxon>Fungi</taxon>
        <taxon>Dikarya</taxon>
        <taxon>Basidiomycota</taxon>
        <taxon>Agaricomycotina</taxon>
        <taxon>Agaricomycetes</taxon>
        <taxon>Agaricomycetidae</taxon>
        <taxon>Agaricales</taxon>
        <taxon>Marasmiineae</taxon>
        <taxon>Mycenaceae</taxon>
        <taxon>Mycena</taxon>
    </lineage>
</organism>
<evidence type="ECO:0000313" key="2">
    <source>
        <dbReference type="EMBL" id="KAF7372591.1"/>
    </source>
</evidence>
<accession>A0A8H6ZA79</accession>
<sequence>MRSRLHWTTSTLCEQFRRRWNVVRSSYHNIKTIIIQEARVFNESPLSPLKCRALLTRIMYLLYVGKTFSTMTLFFGTTKLFQHKDMRRVSGYQRSSRQWRPNAIRALCRIIDPSMVQGIERFFKAAIVDKNLTISFAALVSAYHLFPHIKVRGYFGSVSTGSGFFGGGSSQSGAQTVSLSSNITQYHALGLLYLCI</sequence>
<dbReference type="SUPFAM" id="SSF48371">
    <property type="entry name" value="ARM repeat"/>
    <property type="match status" value="1"/>
</dbReference>
<feature type="transmembrane region" description="Helical" evidence="1">
    <location>
        <begin position="58"/>
        <end position="78"/>
    </location>
</feature>
<protein>
    <submittedName>
        <fullName evidence="2">Coatomer subunit gamma</fullName>
    </submittedName>
</protein>
<keyword evidence="1" id="KW-0812">Transmembrane</keyword>
<keyword evidence="1" id="KW-0472">Membrane</keyword>
<gene>
    <name evidence="2" type="ORF">MVEN_00121900</name>
</gene>
<dbReference type="OrthoDB" id="1074925at2759"/>
<dbReference type="InterPro" id="IPR011989">
    <property type="entry name" value="ARM-like"/>
</dbReference>
<evidence type="ECO:0000313" key="3">
    <source>
        <dbReference type="Proteomes" id="UP000620124"/>
    </source>
</evidence>
<dbReference type="InterPro" id="IPR016024">
    <property type="entry name" value="ARM-type_fold"/>
</dbReference>
<dbReference type="InterPro" id="IPR017106">
    <property type="entry name" value="Coatomer_gsu"/>
</dbReference>
<dbReference type="GO" id="GO:0006891">
    <property type="term" value="P:intra-Golgi vesicle-mediated transport"/>
    <property type="evidence" value="ECO:0007669"/>
    <property type="project" value="TreeGrafter"/>
</dbReference>
<dbReference type="PANTHER" id="PTHR10261">
    <property type="entry name" value="COATOMER SUBUNIT GAMMA"/>
    <property type="match status" value="1"/>
</dbReference>